<protein>
    <submittedName>
        <fullName evidence="5">Transcriptional regulator</fullName>
    </submittedName>
</protein>
<feature type="domain" description="HTH gntR-type" evidence="4">
    <location>
        <begin position="1"/>
        <end position="54"/>
    </location>
</feature>
<dbReference type="Gene3D" id="3.40.1410.10">
    <property type="entry name" value="Chorismate lyase-like"/>
    <property type="match status" value="1"/>
</dbReference>
<evidence type="ECO:0000256" key="3">
    <source>
        <dbReference type="ARBA" id="ARBA00023163"/>
    </source>
</evidence>
<dbReference type="EMBL" id="BOVJ01000020">
    <property type="protein sequence ID" value="GIQ62099.1"/>
    <property type="molecule type" value="Genomic_DNA"/>
</dbReference>
<dbReference type="Gene3D" id="1.10.10.10">
    <property type="entry name" value="Winged helix-like DNA-binding domain superfamily/Winged helix DNA-binding domain"/>
    <property type="match status" value="1"/>
</dbReference>
<dbReference type="PANTHER" id="PTHR44846">
    <property type="entry name" value="MANNOSYL-D-GLYCERATE TRANSPORT/METABOLISM SYSTEM REPRESSOR MNGR-RELATED"/>
    <property type="match status" value="1"/>
</dbReference>
<evidence type="ECO:0000313" key="6">
    <source>
        <dbReference type="Proteomes" id="UP000680304"/>
    </source>
</evidence>
<accession>A0ABQ4N1R5</accession>
<dbReference type="Pfam" id="PF00392">
    <property type="entry name" value="GntR"/>
    <property type="match status" value="1"/>
</dbReference>
<dbReference type="PRINTS" id="PR00035">
    <property type="entry name" value="HTHGNTR"/>
</dbReference>
<dbReference type="InterPro" id="IPR000524">
    <property type="entry name" value="Tscrpt_reg_HTH_GntR"/>
</dbReference>
<sequence>MNGEYKQGEAIPSESEMMKMFQTTRGTVRKAISMLVTEGLVEQIRGKGTFVRLNPLKYSIWNFGGFTDYLKSRNEVAVSEVLEQTTVNMGGKAYFKLVRARGVKKDTGVLYLTVDTSYLPVSLFPGLERYDFGKESLYNVLRNDYRIYPGRTEITLSPEEVNDKIKEILQVDKNETSLLKAEGVVFDQNNTEIEKVKVVYGPHVEFKIMTNMN</sequence>
<dbReference type="SUPFAM" id="SSF64288">
    <property type="entry name" value="Chorismate lyase-like"/>
    <property type="match status" value="1"/>
</dbReference>
<keyword evidence="3" id="KW-0804">Transcription</keyword>
<evidence type="ECO:0000259" key="4">
    <source>
        <dbReference type="PROSITE" id="PS50949"/>
    </source>
</evidence>
<dbReference type="InterPro" id="IPR028978">
    <property type="entry name" value="Chorismate_lyase_/UTRA_dom_sf"/>
</dbReference>
<dbReference type="InterPro" id="IPR011663">
    <property type="entry name" value="UTRA"/>
</dbReference>
<gene>
    <name evidence="5" type="ORF">PACILC2_06670</name>
</gene>
<keyword evidence="6" id="KW-1185">Reference proteome</keyword>
<dbReference type="Pfam" id="PF07702">
    <property type="entry name" value="UTRA"/>
    <property type="match status" value="1"/>
</dbReference>
<dbReference type="InterPro" id="IPR036390">
    <property type="entry name" value="WH_DNA-bd_sf"/>
</dbReference>
<dbReference type="Proteomes" id="UP000680304">
    <property type="component" value="Unassembled WGS sequence"/>
</dbReference>
<evidence type="ECO:0000313" key="5">
    <source>
        <dbReference type="EMBL" id="GIQ62099.1"/>
    </source>
</evidence>
<keyword evidence="1" id="KW-0805">Transcription regulation</keyword>
<organism evidence="5 6">
    <name type="scientific">Paenibacillus cisolokensis</name>
    <dbReference type="NCBI Taxonomy" id="1658519"/>
    <lineage>
        <taxon>Bacteria</taxon>
        <taxon>Bacillati</taxon>
        <taxon>Bacillota</taxon>
        <taxon>Bacilli</taxon>
        <taxon>Bacillales</taxon>
        <taxon>Paenibacillaceae</taxon>
        <taxon>Paenibacillus</taxon>
    </lineage>
</organism>
<comment type="caution">
    <text evidence="5">The sequence shown here is derived from an EMBL/GenBank/DDBJ whole genome shotgun (WGS) entry which is preliminary data.</text>
</comment>
<reference evidence="5 6" key="1">
    <citation type="submission" date="2021-04" db="EMBL/GenBank/DDBJ databases">
        <title>Draft genome sequence of Paenibacillus cisolokensis, LC2-13A.</title>
        <authorList>
            <person name="Uke A."/>
            <person name="Chhe C."/>
            <person name="Baramee S."/>
            <person name="Kosugi A."/>
        </authorList>
    </citation>
    <scope>NUCLEOTIDE SEQUENCE [LARGE SCALE GENOMIC DNA]</scope>
    <source>
        <strain evidence="5 6">LC2-13A</strain>
    </source>
</reference>
<dbReference type="InterPro" id="IPR050679">
    <property type="entry name" value="Bact_HTH_transcr_reg"/>
</dbReference>
<keyword evidence="2" id="KW-0238">DNA-binding</keyword>
<dbReference type="SMART" id="SM00866">
    <property type="entry name" value="UTRA"/>
    <property type="match status" value="1"/>
</dbReference>
<dbReference type="CDD" id="cd07377">
    <property type="entry name" value="WHTH_GntR"/>
    <property type="match status" value="1"/>
</dbReference>
<dbReference type="SUPFAM" id="SSF46785">
    <property type="entry name" value="Winged helix' DNA-binding domain"/>
    <property type="match status" value="1"/>
</dbReference>
<dbReference type="InterPro" id="IPR036388">
    <property type="entry name" value="WH-like_DNA-bd_sf"/>
</dbReference>
<dbReference type="PANTHER" id="PTHR44846:SF1">
    <property type="entry name" value="MANNOSYL-D-GLYCERATE TRANSPORT_METABOLISM SYSTEM REPRESSOR MNGR-RELATED"/>
    <property type="match status" value="1"/>
</dbReference>
<name>A0ABQ4N1R5_9BACL</name>
<evidence type="ECO:0000256" key="1">
    <source>
        <dbReference type="ARBA" id="ARBA00023015"/>
    </source>
</evidence>
<proteinExistence type="predicted"/>
<evidence type="ECO:0000256" key="2">
    <source>
        <dbReference type="ARBA" id="ARBA00023125"/>
    </source>
</evidence>
<dbReference type="SMART" id="SM00345">
    <property type="entry name" value="HTH_GNTR"/>
    <property type="match status" value="1"/>
</dbReference>
<dbReference type="PROSITE" id="PS50949">
    <property type="entry name" value="HTH_GNTR"/>
    <property type="match status" value="1"/>
</dbReference>